<name>A0A3G4ZX74_9VIRU</name>
<gene>
    <name evidence="1" type="ORF">Faunusvirus17_14</name>
</gene>
<accession>A0A3G4ZX74</accession>
<reference evidence="1" key="1">
    <citation type="submission" date="2018-10" db="EMBL/GenBank/DDBJ databases">
        <title>Hidden diversity of soil giant viruses.</title>
        <authorList>
            <person name="Schulz F."/>
            <person name="Alteio L."/>
            <person name="Goudeau D."/>
            <person name="Ryan E.M."/>
            <person name="Malmstrom R.R."/>
            <person name="Blanchard J."/>
            <person name="Woyke T."/>
        </authorList>
    </citation>
    <scope>NUCLEOTIDE SEQUENCE</scope>
    <source>
        <strain evidence="1">FNV1</strain>
    </source>
</reference>
<protein>
    <submittedName>
        <fullName evidence="1">Uncharacterized protein</fullName>
    </submittedName>
</protein>
<dbReference type="EMBL" id="MK072148">
    <property type="protein sequence ID" value="AYV79495.1"/>
    <property type="molecule type" value="Genomic_DNA"/>
</dbReference>
<proteinExistence type="predicted"/>
<feature type="non-terminal residue" evidence="1">
    <location>
        <position position="56"/>
    </location>
</feature>
<sequence length="56" mass="6531">MIDDISVFYLVSSNITTPNDVIRFFIDNVNIDTIIENDIEQLLMCYNITVEIVDYI</sequence>
<evidence type="ECO:0000313" key="1">
    <source>
        <dbReference type="EMBL" id="AYV79495.1"/>
    </source>
</evidence>
<organism evidence="1">
    <name type="scientific">Faunusvirus sp</name>
    <dbReference type="NCBI Taxonomy" id="2487766"/>
    <lineage>
        <taxon>Viruses</taxon>
        <taxon>Varidnaviria</taxon>
        <taxon>Bamfordvirae</taxon>
        <taxon>Nucleocytoviricota</taxon>
        <taxon>Megaviricetes</taxon>
        <taxon>Imitervirales</taxon>
        <taxon>Mimiviridae</taxon>
    </lineage>
</organism>